<dbReference type="EC" id="3.1.1.61" evidence="5"/>
<dbReference type="PROSITE" id="PS50122">
    <property type="entry name" value="CHEB"/>
    <property type="match status" value="1"/>
</dbReference>
<sequence length="355" mass="38219">MNEKKIRVLIVDDSALIRNVMTEILAQDPEIEVVGTAPDPYAARDKMKALNPDVLTLDVEMPKMDGLTFLQKIMAARPMPVVMVSSLTEQGAATTLQALEAGAVDFVTKPTVDIQHGLSDLAHQIISKVKIAALASVKKRTPPADCTERIKALAAQSAMIKTTDTIITIGASTGGTEALRELLEVLPPNTPPIIMTQHMPEQFTKSFANRLNDLCQIQVKEAQEGDSVLPGQALLAPGNYHMELRRSGARYYVSLNQAPPVNRFRPSVDVMFRSVARFAGGNSLGVILTGMGNDGAAGMLEMKQAGAFNFAQDEASCVVFGMPKEAIKAGGVDKILPLHDIPAAMLAHLKMLNPR</sequence>
<dbReference type="GO" id="GO:0000156">
    <property type="term" value="F:phosphorelay response regulator activity"/>
    <property type="evidence" value="ECO:0007669"/>
    <property type="project" value="InterPro"/>
</dbReference>
<dbReference type="CDD" id="cd17541">
    <property type="entry name" value="REC_CheB-like"/>
    <property type="match status" value="1"/>
</dbReference>
<dbReference type="NCBIfam" id="NF001965">
    <property type="entry name" value="PRK00742.1"/>
    <property type="match status" value="1"/>
</dbReference>
<evidence type="ECO:0000256" key="1">
    <source>
        <dbReference type="ARBA" id="ARBA00022490"/>
    </source>
</evidence>
<keyword evidence="3 5" id="KW-0378">Hydrolase</keyword>
<evidence type="ECO:0000313" key="11">
    <source>
        <dbReference type="Proteomes" id="UP001302719"/>
    </source>
</evidence>
<keyword evidence="1 5" id="KW-0963">Cytoplasm</keyword>
<dbReference type="Gene3D" id="3.40.50.2300">
    <property type="match status" value="1"/>
</dbReference>
<dbReference type="InterPro" id="IPR011006">
    <property type="entry name" value="CheY-like_superfamily"/>
</dbReference>
<dbReference type="EMBL" id="CP116967">
    <property type="protein sequence ID" value="WNM56789.1"/>
    <property type="molecule type" value="Genomic_DNA"/>
</dbReference>
<dbReference type="EC" id="3.5.1.44" evidence="5"/>
<gene>
    <name evidence="5" type="primary">cheB</name>
    <name evidence="10" type="ORF">PP769_12470</name>
</gene>
<feature type="active site" evidence="5 6">
    <location>
        <position position="172"/>
    </location>
</feature>
<dbReference type="Gene3D" id="3.40.50.180">
    <property type="entry name" value="Methylesterase CheB, C-terminal domain"/>
    <property type="match status" value="1"/>
</dbReference>
<keyword evidence="11" id="KW-1185">Reference proteome</keyword>
<comment type="domain">
    <text evidence="5">Contains a C-terminal catalytic domain, and an N-terminal region which modulates catalytic activity.</text>
</comment>
<evidence type="ECO:0000256" key="4">
    <source>
        <dbReference type="ARBA" id="ARBA00048267"/>
    </source>
</evidence>
<evidence type="ECO:0000259" key="9">
    <source>
        <dbReference type="PROSITE" id="PS50122"/>
    </source>
</evidence>
<dbReference type="NCBIfam" id="NF009206">
    <property type="entry name" value="PRK12555.1"/>
    <property type="match status" value="1"/>
</dbReference>
<dbReference type="GO" id="GO:0050568">
    <property type="term" value="F:protein-glutamine glutaminase activity"/>
    <property type="evidence" value="ECO:0007669"/>
    <property type="project" value="UniProtKB-UniRule"/>
</dbReference>
<dbReference type="InterPro" id="IPR008248">
    <property type="entry name" value="CheB-like"/>
</dbReference>
<evidence type="ECO:0000313" key="10">
    <source>
        <dbReference type="EMBL" id="WNM56789.1"/>
    </source>
</evidence>
<dbReference type="SUPFAM" id="SSF52738">
    <property type="entry name" value="Methylesterase CheB, C-terminal domain"/>
    <property type="match status" value="1"/>
</dbReference>
<evidence type="ECO:0000259" key="8">
    <source>
        <dbReference type="PROSITE" id="PS50110"/>
    </source>
</evidence>
<evidence type="ECO:0000256" key="2">
    <source>
        <dbReference type="ARBA" id="ARBA00022500"/>
    </source>
</evidence>
<dbReference type="GO" id="GO:0006935">
    <property type="term" value="P:chemotaxis"/>
    <property type="evidence" value="ECO:0007669"/>
    <property type="project" value="UniProtKB-UniRule"/>
</dbReference>
<dbReference type="InterPro" id="IPR000673">
    <property type="entry name" value="Sig_transdc_resp-reg_Me-estase"/>
</dbReference>
<organism evidence="10 11">
    <name type="scientific">Candidatus Nitrospira allomarina</name>
    <dbReference type="NCBI Taxonomy" id="3020900"/>
    <lineage>
        <taxon>Bacteria</taxon>
        <taxon>Pseudomonadati</taxon>
        <taxon>Nitrospirota</taxon>
        <taxon>Nitrospiria</taxon>
        <taxon>Nitrospirales</taxon>
        <taxon>Nitrospiraceae</taxon>
        <taxon>Nitrospira</taxon>
    </lineage>
</organism>
<dbReference type="CDD" id="cd16432">
    <property type="entry name" value="CheB_Rec"/>
    <property type="match status" value="1"/>
</dbReference>
<keyword evidence="2 5" id="KW-0145">Chemotaxis</keyword>
<accession>A0AA96JXJ4</accession>
<comment type="catalytic activity">
    <reaction evidence="4 5">
        <text>[protein]-L-glutamate 5-O-methyl ester + H2O = L-glutamyl-[protein] + methanol + H(+)</text>
        <dbReference type="Rhea" id="RHEA:23236"/>
        <dbReference type="Rhea" id="RHEA-COMP:10208"/>
        <dbReference type="Rhea" id="RHEA-COMP:10311"/>
        <dbReference type="ChEBI" id="CHEBI:15377"/>
        <dbReference type="ChEBI" id="CHEBI:15378"/>
        <dbReference type="ChEBI" id="CHEBI:17790"/>
        <dbReference type="ChEBI" id="CHEBI:29973"/>
        <dbReference type="ChEBI" id="CHEBI:82795"/>
        <dbReference type="EC" id="3.1.1.61"/>
    </reaction>
</comment>
<dbReference type="InterPro" id="IPR001789">
    <property type="entry name" value="Sig_transdc_resp-reg_receiver"/>
</dbReference>
<reference evidence="10 11" key="1">
    <citation type="submission" date="2023-01" db="EMBL/GenBank/DDBJ databases">
        <title>Cultivation and genomic characterization of new, ubiquitous marine nitrite-oxidizing bacteria from the Nitrospirales.</title>
        <authorList>
            <person name="Mueller A.J."/>
            <person name="Daebeler A."/>
            <person name="Herbold C.W."/>
            <person name="Kirkegaard R.H."/>
            <person name="Daims H."/>
        </authorList>
    </citation>
    <scope>NUCLEOTIDE SEQUENCE [LARGE SCALE GENOMIC DNA]</scope>
    <source>
        <strain evidence="10 11">VA</strain>
    </source>
</reference>
<evidence type="ECO:0000256" key="5">
    <source>
        <dbReference type="HAMAP-Rule" id="MF_00099"/>
    </source>
</evidence>
<feature type="domain" description="CheB-type methylesterase" evidence="9">
    <location>
        <begin position="160"/>
        <end position="352"/>
    </location>
</feature>
<evidence type="ECO:0000256" key="3">
    <source>
        <dbReference type="ARBA" id="ARBA00022801"/>
    </source>
</evidence>
<name>A0AA96JXJ4_9BACT</name>
<dbReference type="SMART" id="SM00448">
    <property type="entry name" value="REC"/>
    <property type="match status" value="1"/>
</dbReference>
<dbReference type="PROSITE" id="PS50110">
    <property type="entry name" value="RESPONSE_REGULATORY"/>
    <property type="match status" value="1"/>
</dbReference>
<comment type="PTM">
    <text evidence="5">Phosphorylated by CheA. Phosphorylation of the N-terminal regulatory domain activates the methylesterase activity.</text>
</comment>
<dbReference type="HAMAP" id="MF_00099">
    <property type="entry name" value="CheB_chemtxs"/>
    <property type="match status" value="1"/>
</dbReference>
<dbReference type="Proteomes" id="UP001302719">
    <property type="component" value="Chromosome"/>
</dbReference>
<dbReference type="RefSeq" id="WP_312640567.1">
    <property type="nucleotide sequence ID" value="NZ_CP116967.1"/>
</dbReference>
<evidence type="ECO:0000256" key="7">
    <source>
        <dbReference type="PROSITE-ProRule" id="PRU00169"/>
    </source>
</evidence>
<comment type="function">
    <text evidence="5">Involved in chemotaxis. Part of a chemotaxis signal transduction system that modulates chemotaxis in response to various stimuli. Catalyzes the demethylation of specific methylglutamate residues introduced into the chemoreceptors (methyl-accepting chemotaxis proteins or MCP) by CheR. Also mediates the irreversible deamidation of specific glutamine residues to glutamic acid.</text>
</comment>
<dbReference type="PANTHER" id="PTHR42872:SF6">
    <property type="entry name" value="PROTEIN-GLUTAMATE METHYLESTERASE_PROTEIN-GLUTAMINE GLUTAMINASE"/>
    <property type="match status" value="1"/>
</dbReference>
<evidence type="ECO:0000256" key="6">
    <source>
        <dbReference type="PROSITE-ProRule" id="PRU00050"/>
    </source>
</evidence>
<comment type="catalytic activity">
    <reaction evidence="5">
        <text>L-glutaminyl-[protein] + H2O = L-glutamyl-[protein] + NH4(+)</text>
        <dbReference type="Rhea" id="RHEA:16441"/>
        <dbReference type="Rhea" id="RHEA-COMP:10207"/>
        <dbReference type="Rhea" id="RHEA-COMP:10208"/>
        <dbReference type="ChEBI" id="CHEBI:15377"/>
        <dbReference type="ChEBI" id="CHEBI:28938"/>
        <dbReference type="ChEBI" id="CHEBI:29973"/>
        <dbReference type="ChEBI" id="CHEBI:30011"/>
        <dbReference type="EC" id="3.5.1.44"/>
    </reaction>
</comment>
<feature type="active site" evidence="5 6">
    <location>
        <position position="294"/>
    </location>
</feature>
<dbReference type="InterPro" id="IPR035909">
    <property type="entry name" value="CheB_C"/>
</dbReference>
<protein>
    <recommendedName>
        <fullName evidence="5">Protein-glutamate methylesterase/protein-glutamine glutaminase</fullName>
        <ecNumber evidence="5">3.1.1.61</ecNumber>
        <ecNumber evidence="5">3.5.1.44</ecNumber>
    </recommendedName>
</protein>
<feature type="domain" description="Response regulatory" evidence="8">
    <location>
        <begin position="7"/>
        <end position="124"/>
    </location>
</feature>
<comment type="similarity">
    <text evidence="5">Belongs to the CheB family.</text>
</comment>
<keyword evidence="5 7" id="KW-0597">Phosphoprotein</keyword>
<dbReference type="Pfam" id="PF01339">
    <property type="entry name" value="CheB_methylest"/>
    <property type="match status" value="1"/>
</dbReference>
<dbReference type="SUPFAM" id="SSF52172">
    <property type="entry name" value="CheY-like"/>
    <property type="match status" value="1"/>
</dbReference>
<dbReference type="Pfam" id="PF00072">
    <property type="entry name" value="Response_reg"/>
    <property type="match status" value="1"/>
</dbReference>
<proteinExistence type="inferred from homology"/>
<comment type="subcellular location">
    <subcellularLocation>
        <location evidence="5">Cytoplasm</location>
    </subcellularLocation>
</comment>
<feature type="modified residue" description="4-aspartylphosphate" evidence="5 7">
    <location>
        <position position="58"/>
    </location>
</feature>
<dbReference type="GO" id="GO:0005737">
    <property type="term" value="C:cytoplasm"/>
    <property type="evidence" value="ECO:0007669"/>
    <property type="project" value="UniProtKB-SubCell"/>
</dbReference>
<dbReference type="KEGG" id="nall:PP769_12470"/>
<dbReference type="PIRSF" id="PIRSF000876">
    <property type="entry name" value="RR_chemtxs_CheB"/>
    <property type="match status" value="1"/>
</dbReference>
<dbReference type="GO" id="GO:0008984">
    <property type="term" value="F:protein-glutamate methylesterase activity"/>
    <property type="evidence" value="ECO:0007669"/>
    <property type="project" value="UniProtKB-UniRule"/>
</dbReference>
<dbReference type="PANTHER" id="PTHR42872">
    <property type="entry name" value="PROTEIN-GLUTAMATE METHYLESTERASE/PROTEIN-GLUTAMINE GLUTAMINASE"/>
    <property type="match status" value="1"/>
</dbReference>
<dbReference type="AlphaFoldDB" id="A0AA96JXJ4"/>
<feature type="active site" evidence="5 6">
    <location>
        <position position="198"/>
    </location>
</feature>